<feature type="transmembrane region" description="Helical" evidence="1">
    <location>
        <begin position="12"/>
        <end position="34"/>
    </location>
</feature>
<gene>
    <name evidence="2" type="ORF">HNR25_000808</name>
</gene>
<sequence>MMSGSLEGKSYRNIPGTIFSVFCFGFLAFLVFGFSFDSNEFSTTKFFNVALAVSALFSVAAWVMLKGAFLSRMRLRSGFVEVDGIVFRYRIPADLVASASGNGPLEVRSAGGEVYGCIGMSGSVLGSLFGDRYHRRAADEINRYARTHRRAMKRNGPGGVERLFRFGFVWIIVSFVLWFGLFWAIGTTVPR</sequence>
<keyword evidence="1" id="KW-1133">Transmembrane helix</keyword>
<protein>
    <submittedName>
        <fullName evidence="2">Uncharacterized protein</fullName>
    </submittedName>
</protein>
<keyword evidence="3" id="KW-1185">Reference proteome</keyword>
<evidence type="ECO:0000313" key="2">
    <source>
        <dbReference type="EMBL" id="MBB5997057.1"/>
    </source>
</evidence>
<evidence type="ECO:0000313" key="3">
    <source>
        <dbReference type="Proteomes" id="UP000578077"/>
    </source>
</evidence>
<evidence type="ECO:0000256" key="1">
    <source>
        <dbReference type="SAM" id="Phobius"/>
    </source>
</evidence>
<proteinExistence type="predicted"/>
<name>A0A841DZZ8_9ACTN</name>
<keyword evidence="1" id="KW-0472">Membrane</keyword>
<feature type="transmembrane region" description="Helical" evidence="1">
    <location>
        <begin position="163"/>
        <end position="185"/>
    </location>
</feature>
<accession>A0A841DZZ8</accession>
<feature type="transmembrane region" description="Helical" evidence="1">
    <location>
        <begin position="46"/>
        <end position="65"/>
    </location>
</feature>
<dbReference type="AlphaFoldDB" id="A0A841DZZ8"/>
<dbReference type="RefSeq" id="WP_184633376.1">
    <property type="nucleotide sequence ID" value="NZ_BAABKT010000003.1"/>
</dbReference>
<dbReference type="EMBL" id="JACHLY010000001">
    <property type="protein sequence ID" value="MBB5997057.1"/>
    <property type="molecule type" value="Genomic_DNA"/>
</dbReference>
<organism evidence="2 3">
    <name type="scientific">Streptomonospora salina</name>
    <dbReference type="NCBI Taxonomy" id="104205"/>
    <lineage>
        <taxon>Bacteria</taxon>
        <taxon>Bacillati</taxon>
        <taxon>Actinomycetota</taxon>
        <taxon>Actinomycetes</taxon>
        <taxon>Streptosporangiales</taxon>
        <taxon>Nocardiopsidaceae</taxon>
        <taxon>Streptomonospora</taxon>
    </lineage>
</organism>
<dbReference type="Proteomes" id="UP000578077">
    <property type="component" value="Unassembled WGS sequence"/>
</dbReference>
<keyword evidence="1" id="KW-0812">Transmembrane</keyword>
<reference evidence="2 3" key="1">
    <citation type="submission" date="2020-08" db="EMBL/GenBank/DDBJ databases">
        <title>Sequencing the genomes of 1000 actinobacteria strains.</title>
        <authorList>
            <person name="Klenk H.-P."/>
        </authorList>
    </citation>
    <scope>NUCLEOTIDE SEQUENCE [LARGE SCALE GENOMIC DNA]</scope>
    <source>
        <strain evidence="2 3">DSM 44593</strain>
    </source>
</reference>
<comment type="caution">
    <text evidence="2">The sequence shown here is derived from an EMBL/GenBank/DDBJ whole genome shotgun (WGS) entry which is preliminary data.</text>
</comment>